<feature type="transmembrane region" description="Helical" evidence="1">
    <location>
        <begin position="111"/>
        <end position="128"/>
    </location>
</feature>
<keyword evidence="1" id="KW-1133">Transmembrane helix</keyword>
<accession>A0A7G9W819</accession>
<proteinExistence type="predicted"/>
<evidence type="ECO:0000313" key="3">
    <source>
        <dbReference type="Proteomes" id="UP000516160"/>
    </source>
</evidence>
<protein>
    <submittedName>
        <fullName evidence="2">DUF2178 domain-containing protein</fullName>
    </submittedName>
</protein>
<gene>
    <name evidence="2" type="ORF">HYG86_08570</name>
</gene>
<feature type="transmembrane region" description="Helical" evidence="1">
    <location>
        <begin position="12"/>
        <end position="30"/>
    </location>
</feature>
<dbReference type="EMBL" id="CP058559">
    <property type="protein sequence ID" value="QNO14831.1"/>
    <property type="molecule type" value="Genomic_DNA"/>
</dbReference>
<dbReference type="KEGG" id="acae:HYG86_08570"/>
<name>A0A7G9W819_ALKCA</name>
<sequence length="137" mass="16118">MENKLKKYRFKRAIFQFVAFAVGYELYSWLGSGNDFLRFLSGGLFSFITIEIYYTYILKKNPKVLDKEKHLENDERIKIIKEKAANSTLVVILVLLVGSYISALIMQLEDLHFYLSILIGFIVILNKISRYYWNSKI</sequence>
<dbReference type="InterPro" id="IPR019235">
    <property type="entry name" value="DUF2178_TM"/>
</dbReference>
<organism evidence="2 3">
    <name type="scientific">Alkalicella caledoniensis</name>
    <dbReference type="NCBI Taxonomy" id="2731377"/>
    <lineage>
        <taxon>Bacteria</taxon>
        <taxon>Bacillati</taxon>
        <taxon>Bacillota</taxon>
        <taxon>Clostridia</taxon>
        <taxon>Eubacteriales</taxon>
        <taxon>Proteinivoracaceae</taxon>
        <taxon>Alkalicella</taxon>
    </lineage>
</organism>
<dbReference type="Pfam" id="PF09946">
    <property type="entry name" value="DUF2178"/>
    <property type="match status" value="1"/>
</dbReference>
<feature type="transmembrane region" description="Helical" evidence="1">
    <location>
        <begin position="36"/>
        <end position="57"/>
    </location>
</feature>
<keyword evidence="3" id="KW-1185">Reference proteome</keyword>
<dbReference type="RefSeq" id="WP_213168855.1">
    <property type="nucleotide sequence ID" value="NZ_CP058559.1"/>
</dbReference>
<evidence type="ECO:0000313" key="2">
    <source>
        <dbReference type="EMBL" id="QNO14831.1"/>
    </source>
</evidence>
<evidence type="ECO:0000256" key="1">
    <source>
        <dbReference type="SAM" id="Phobius"/>
    </source>
</evidence>
<feature type="transmembrane region" description="Helical" evidence="1">
    <location>
        <begin position="84"/>
        <end position="105"/>
    </location>
</feature>
<dbReference type="Proteomes" id="UP000516160">
    <property type="component" value="Chromosome"/>
</dbReference>
<keyword evidence="1" id="KW-0472">Membrane</keyword>
<dbReference type="AlphaFoldDB" id="A0A7G9W819"/>
<keyword evidence="1" id="KW-0812">Transmembrane</keyword>
<reference evidence="2 3" key="1">
    <citation type="submission" date="2020-07" db="EMBL/GenBank/DDBJ databases">
        <title>Alkalicella. sp. LB2 genome.</title>
        <authorList>
            <person name="Postec A."/>
            <person name="Quemeneur M."/>
        </authorList>
    </citation>
    <scope>NUCLEOTIDE SEQUENCE [LARGE SCALE GENOMIC DNA]</scope>
    <source>
        <strain evidence="2 3">LB2</strain>
    </source>
</reference>